<dbReference type="AlphaFoldDB" id="A0A7S3HCP1"/>
<protein>
    <recommendedName>
        <fullName evidence="1">Serine aminopeptidase S33 domain-containing protein</fullName>
    </recommendedName>
</protein>
<dbReference type="EMBL" id="HBIC01039962">
    <property type="protein sequence ID" value="CAE0291674.1"/>
    <property type="molecule type" value="Transcribed_RNA"/>
</dbReference>
<dbReference type="Pfam" id="PF12146">
    <property type="entry name" value="Hydrolase_4"/>
    <property type="match status" value="1"/>
</dbReference>
<sequence length="329" mass="37009">MSAFVLENRKQTGNSFINENGHKLHFRVEWANFSTAKYVLFYIPGYSGHINGPSFLKMSAHMNKHMCVVIGVDMQGHGYSEGERCLMTNHEHMMNDFIQLVSSLQHEDKAHELTFDQSEGSFSPQYLPDIRKLPFFIMGSSMGGALCTITAHQLQSQREEYPQFKGAILLAPALSFKTANWLLIETLRYTVGTCTPSSQMPQFLSNLNDNTLTFRTAEGLAYAAADSWGSSPEALGWNQGMRWGTALMFIDFAAALQKIMPEVAYPFLIIHDPLDQVCNIEGGRNLMEQSQTSPDKKKLIEAHGFLHGVLVNETEACCNYALKWMDEMI</sequence>
<proteinExistence type="predicted"/>
<evidence type="ECO:0000259" key="1">
    <source>
        <dbReference type="Pfam" id="PF12146"/>
    </source>
</evidence>
<dbReference type="PANTHER" id="PTHR11614">
    <property type="entry name" value="PHOSPHOLIPASE-RELATED"/>
    <property type="match status" value="1"/>
</dbReference>
<dbReference type="InterPro" id="IPR022742">
    <property type="entry name" value="Hydrolase_4"/>
</dbReference>
<reference evidence="2" key="1">
    <citation type="submission" date="2021-01" db="EMBL/GenBank/DDBJ databases">
        <authorList>
            <person name="Corre E."/>
            <person name="Pelletier E."/>
            <person name="Niang G."/>
            <person name="Scheremetjew M."/>
            <person name="Finn R."/>
            <person name="Kale V."/>
            <person name="Holt S."/>
            <person name="Cochrane G."/>
            <person name="Meng A."/>
            <person name="Brown T."/>
            <person name="Cohen L."/>
        </authorList>
    </citation>
    <scope>NUCLEOTIDE SEQUENCE</scope>
    <source>
        <strain evidence="2">CCAP 955/1</strain>
    </source>
</reference>
<feature type="domain" description="Serine aminopeptidase S33" evidence="1">
    <location>
        <begin position="37"/>
        <end position="314"/>
    </location>
</feature>
<dbReference type="InterPro" id="IPR029058">
    <property type="entry name" value="AB_hydrolase_fold"/>
</dbReference>
<gene>
    <name evidence="2" type="ORF">SELO1098_LOCUS20520</name>
</gene>
<accession>A0A7S3HCP1</accession>
<dbReference type="Gene3D" id="3.40.50.1820">
    <property type="entry name" value="alpha/beta hydrolase"/>
    <property type="match status" value="1"/>
</dbReference>
<dbReference type="InterPro" id="IPR051044">
    <property type="entry name" value="MAG_DAG_Lipase"/>
</dbReference>
<dbReference type="SUPFAM" id="SSF53474">
    <property type="entry name" value="alpha/beta-Hydrolases"/>
    <property type="match status" value="1"/>
</dbReference>
<organism evidence="2">
    <name type="scientific">Spumella elongata</name>
    <dbReference type="NCBI Taxonomy" id="89044"/>
    <lineage>
        <taxon>Eukaryota</taxon>
        <taxon>Sar</taxon>
        <taxon>Stramenopiles</taxon>
        <taxon>Ochrophyta</taxon>
        <taxon>Chrysophyceae</taxon>
        <taxon>Chromulinales</taxon>
        <taxon>Chromulinaceae</taxon>
        <taxon>Spumella</taxon>
    </lineage>
</organism>
<name>A0A7S3HCP1_9STRA</name>
<evidence type="ECO:0000313" key="2">
    <source>
        <dbReference type="EMBL" id="CAE0291674.1"/>
    </source>
</evidence>